<dbReference type="STRING" id="39966.A0A369JDT3"/>
<dbReference type="Pfam" id="PF04909">
    <property type="entry name" value="Amidohydro_2"/>
    <property type="match status" value="1"/>
</dbReference>
<accession>A0A369JDT3</accession>
<comment type="similarity">
    <text evidence="3">Belongs to the metallo-dependent hydrolases superfamily.</text>
</comment>
<gene>
    <name evidence="6" type="ORF">Hypma_001025</name>
</gene>
<feature type="chain" id="PRO_5016994162" evidence="4">
    <location>
        <begin position="25"/>
        <end position="342"/>
    </location>
</feature>
<dbReference type="SUPFAM" id="SSF51556">
    <property type="entry name" value="Metallo-dependent hydrolases"/>
    <property type="match status" value="1"/>
</dbReference>
<evidence type="ECO:0000256" key="1">
    <source>
        <dbReference type="ARBA" id="ARBA00022793"/>
    </source>
</evidence>
<dbReference type="AlphaFoldDB" id="A0A369JDT3"/>
<evidence type="ECO:0000256" key="4">
    <source>
        <dbReference type="SAM" id="SignalP"/>
    </source>
</evidence>
<keyword evidence="4" id="KW-0732">Signal</keyword>
<organism evidence="6 7">
    <name type="scientific">Hypsizygus marmoreus</name>
    <name type="common">White beech mushroom</name>
    <name type="synonym">Agaricus marmoreus</name>
    <dbReference type="NCBI Taxonomy" id="39966"/>
    <lineage>
        <taxon>Eukaryota</taxon>
        <taxon>Fungi</taxon>
        <taxon>Dikarya</taxon>
        <taxon>Basidiomycota</taxon>
        <taxon>Agaricomycotina</taxon>
        <taxon>Agaricomycetes</taxon>
        <taxon>Agaricomycetidae</taxon>
        <taxon>Agaricales</taxon>
        <taxon>Tricholomatineae</taxon>
        <taxon>Lyophyllaceae</taxon>
        <taxon>Hypsizygus</taxon>
    </lineage>
</organism>
<protein>
    <submittedName>
        <fullName evidence="6">2,3-dihydroxybenzoate decarboxylase</fullName>
    </submittedName>
</protein>
<dbReference type="EMBL" id="LUEZ02000110">
    <property type="protein sequence ID" value="RDB17584.1"/>
    <property type="molecule type" value="Genomic_DNA"/>
</dbReference>
<dbReference type="InterPro" id="IPR032465">
    <property type="entry name" value="ACMSD"/>
</dbReference>
<dbReference type="GO" id="GO:0019748">
    <property type="term" value="P:secondary metabolic process"/>
    <property type="evidence" value="ECO:0007669"/>
    <property type="project" value="TreeGrafter"/>
</dbReference>
<dbReference type="InterPro" id="IPR006680">
    <property type="entry name" value="Amidohydro-rel"/>
</dbReference>
<keyword evidence="2 3" id="KW-0456">Lyase</keyword>
<feature type="domain" description="Amidohydrolase-related" evidence="5">
    <location>
        <begin position="95"/>
        <end position="312"/>
    </location>
</feature>
<dbReference type="GO" id="GO:0016831">
    <property type="term" value="F:carboxy-lyase activity"/>
    <property type="evidence" value="ECO:0007669"/>
    <property type="project" value="UniProtKB-KW"/>
</dbReference>
<evidence type="ECO:0000259" key="5">
    <source>
        <dbReference type="Pfam" id="PF04909"/>
    </source>
</evidence>
<dbReference type="InParanoid" id="A0A369JDT3"/>
<dbReference type="GO" id="GO:0016787">
    <property type="term" value="F:hydrolase activity"/>
    <property type="evidence" value="ECO:0007669"/>
    <property type="project" value="InterPro"/>
</dbReference>
<name>A0A369JDT3_HYPMA</name>
<dbReference type="GO" id="GO:0005829">
    <property type="term" value="C:cytosol"/>
    <property type="evidence" value="ECO:0007669"/>
    <property type="project" value="TreeGrafter"/>
</dbReference>
<reference evidence="6" key="1">
    <citation type="submission" date="2018-04" db="EMBL/GenBank/DDBJ databases">
        <title>Whole genome sequencing of Hypsizygus marmoreus.</title>
        <authorList>
            <person name="Choi I.-G."/>
            <person name="Min B."/>
            <person name="Kim J.-G."/>
            <person name="Kim S."/>
            <person name="Oh Y.-L."/>
            <person name="Kong W.-S."/>
            <person name="Park H."/>
            <person name="Jeong J."/>
            <person name="Song E.-S."/>
        </authorList>
    </citation>
    <scope>NUCLEOTIDE SEQUENCE [LARGE SCALE GENOMIC DNA]</scope>
    <source>
        <strain evidence="6">51987-8</strain>
    </source>
</reference>
<feature type="signal peptide" evidence="4">
    <location>
        <begin position="1"/>
        <end position="24"/>
    </location>
</feature>
<sequence length="342" mass="37849">MKILTSFATVFIFVVLTPVVSVWAKTWRDSGTGTIVLEEAWSVPELVDLITAFPPLGQSFDDFKSSFLDVHGRRLDLMDKNGIDFMVLSCATPCIQGISDPAAAAEMATNVNNQMAAAIANNTARFGGFASLSMHNASIAVQELRRAVTELGLLGAMLNDYQQSGADDTTLLFYDQPEYDEFWQAVTDLDVPVYFHPRGNIDQIQSLMYQHAPFIKGPSEEYAVTLSNHILGLCTNGVFDRFPQLKIIVGHLGERIPSDLFRIDEQLHRAAPHGLVMQRNASSYWQTNLFIGIDRIMYSVDYPFVSIPEGAEWVNSLSGVLSGKDLASLKRGLAIKLLHLDD</sequence>
<evidence type="ECO:0000313" key="7">
    <source>
        <dbReference type="Proteomes" id="UP000076154"/>
    </source>
</evidence>
<dbReference type="PANTHER" id="PTHR21240:SF31">
    <property type="entry name" value="AMIDOHYDROLASE FAMILY PROTEIN (AFU_ORTHOLOGUE AFUA_7G05840)"/>
    <property type="match status" value="1"/>
</dbReference>
<dbReference type="Proteomes" id="UP000076154">
    <property type="component" value="Unassembled WGS sequence"/>
</dbReference>
<comment type="caution">
    <text evidence="6">The sequence shown here is derived from an EMBL/GenBank/DDBJ whole genome shotgun (WGS) entry which is preliminary data.</text>
</comment>
<evidence type="ECO:0000313" key="6">
    <source>
        <dbReference type="EMBL" id="RDB17584.1"/>
    </source>
</evidence>
<dbReference type="Gene3D" id="3.20.20.140">
    <property type="entry name" value="Metal-dependent hydrolases"/>
    <property type="match status" value="1"/>
</dbReference>
<keyword evidence="1 3" id="KW-0210">Decarboxylase</keyword>
<proteinExistence type="inferred from homology"/>
<evidence type="ECO:0000256" key="2">
    <source>
        <dbReference type="ARBA" id="ARBA00023239"/>
    </source>
</evidence>
<evidence type="ECO:0000256" key="3">
    <source>
        <dbReference type="RuleBase" id="RU366045"/>
    </source>
</evidence>
<dbReference type="OrthoDB" id="432010at2759"/>
<dbReference type="InterPro" id="IPR032466">
    <property type="entry name" value="Metal_Hydrolase"/>
</dbReference>
<keyword evidence="7" id="KW-1185">Reference proteome</keyword>
<dbReference type="PANTHER" id="PTHR21240">
    <property type="entry name" value="2-AMINO-3-CARBOXYLMUCONATE-6-SEMIALDEHYDE DECARBOXYLASE"/>
    <property type="match status" value="1"/>
</dbReference>